<dbReference type="AlphaFoldDB" id="A0A4V4H0X0"/>
<dbReference type="SUPFAM" id="SSF55729">
    <property type="entry name" value="Acyl-CoA N-acyltransferases (Nat)"/>
    <property type="match status" value="1"/>
</dbReference>
<dbReference type="Gene3D" id="3.40.630.30">
    <property type="match status" value="1"/>
</dbReference>
<dbReference type="InterPro" id="IPR016181">
    <property type="entry name" value="Acyl_CoA_acyltransferase"/>
</dbReference>
<keyword evidence="1" id="KW-0808">Transferase</keyword>
<evidence type="ECO:0000313" key="2">
    <source>
        <dbReference type="Proteomes" id="UP000306918"/>
    </source>
</evidence>
<protein>
    <submittedName>
        <fullName evidence="1">GNAT family N-acetyltransferase</fullName>
    </submittedName>
</protein>
<keyword evidence="2" id="KW-1185">Reference proteome</keyword>
<dbReference type="Proteomes" id="UP000306918">
    <property type="component" value="Unassembled WGS sequence"/>
</dbReference>
<comment type="caution">
    <text evidence="1">The sequence shown here is derived from an EMBL/GenBank/DDBJ whole genome shotgun (WGS) entry which is preliminary data.</text>
</comment>
<sequence>MNTIIKQAQFHFCILRLFTSNQAAAAFYEQLGFEHLPGHKVSHVLILSNWICRMM</sequence>
<gene>
    <name evidence="1" type="ORF">FAM09_16180</name>
</gene>
<dbReference type="EMBL" id="STFF01000004">
    <property type="protein sequence ID" value="THU38216.1"/>
    <property type="molecule type" value="Genomic_DNA"/>
</dbReference>
<proteinExistence type="predicted"/>
<reference evidence="1 2" key="1">
    <citation type="submission" date="2019-04" db="EMBL/GenBank/DDBJ databases">
        <title>Niastella caeni sp. nov., isolated from activated sludge.</title>
        <authorList>
            <person name="Sheng M."/>
        </authorList>
    </citation>
    <scope>NUCLEOTIDE SEQUENCE [LARGE SCALE GENOMIC DNA]</scope>
    <source>
        <strain evidence="1 2">HX-2-15</strain>
    </source>
</reference>
<dbReference type="GO" id="GO:0016740">
    <property type="term" value="F:transferase activity"/>
    <property type="evidence" value="ECO:0007669"/>
    <property type="project" value="UniProtKB-KW"/>
</dbReference>
<name>A0A4V4H0X0_9BACT</name>
<accession>A0A4V4H0X0</accession>
<dbReference type="OrthoDB" id="9815041at2"/>
<organism evidence="1 2">
    <name type="scientific">Niastella caeni</name>
    <dbReference type="NCBI Taxonomy" id="2569763"/>
    <lineage>
        <taxon>Bacteria</taxon>
        <taxon>Pseudomonadati</taxon>
        <taxon>Bacteroidota</taxon>
        <taxon>Chitinophagia</taxon>
        <taxon>Chitinophagales</taxon>
        <taxon>Chitinophagaceae</taxon>
        <taxon>Niastella</taxon>
    </lineage>
</organism>
<evidence type="ECO:0000313" key="1">
    <source>
        <dbReference type="EMBL" id="THU38216.1"/>
    </source>
</evidence>